<dbReference type="RefSeq" id="WP_163890987.1">
    <property type="nucleotide sequence ID" value="NZ_JAAFYS010000001.1"/>
</dbReference>
<keyword evidence="1" id="KW-0479">Metal-binding</keyword>
<dbReference type="NCBIfam" id="NF006093">
    <property type="entry name" value="PRK08245.1"/>
    <property type="match status" value="1"/>
</dbReference>
<dbReference type="InterPro" id="IPR005493">
    <property type="entry name" value="RraA/RraA-like"/>
</dbReference>
<evidence type="ECO:0000313" key="2">
    <source>
        <dbReference type="EMBL" id="NDV00554.1"/>
    </source>
</evidence>
<organism evidence="2 3">
    <name type="scientific">Pseudoroseicyclus tamaricis</name>
    <dbReference type="NCBI Taxonomy" id="2705421"/>
    <lineage>
        <taxon>Bacteria</taxon>
        <taxon>Pseudomonadati</taxon>
        <taxon>Pseudomonadota</taxon>
        <taxon>Alphaproteobacteria</taxon>
        <taxon>Rhodobacterales</taxon>
        <taxon>Paracoccaceae</taxon>
        <taxon>Pseudoroseicyclus</taxon>
    </lineage>
</organism>
<proteinExistence type="predicted"/>
<comment type="caution">
    <text evidence="2">The sequence shown here is derived from an EMBL/GenBank/DDBJ whole genome shotgun (WGS) entry which is preliminary data.</text>
</comment>
<keyword evidence="1" id="KW-0460">Magnesium</keyword>
<gene>
    <name evidence="2" type="ORF">GZA08_06175</name>
</gene>
<feature type="binding site" evidence="1">
    <location>
        <begin position="106"/>
        <end position="109"/>
    </location>
    <ligand>
        <name>substrate</name>
    </ligand>
</feature>
<sequence>MTEPADFDEALRATLMTSSVPTVASLLWKRGFRNTFLKGPAPLNPACTKFVGPARTVHTLPVREDLLEAQNKGERPNLQGRSVEIVRKGDVLAVAMGGECDTAFMGDIMTTYLAAKGTAAAVLDGGVSDAAAIAGIDMPVFAAANIPRPLTSHRMVMDLDVPIELAGVTVFPGDVMMGDANGIVVIPAAVAPQIAEEAAEREALEAFVTEKVRAGAPLAGTYPPSDAVLEEFRASRDKD</sequence>
<keyword evidence="3" id="KW-1185">Reference proteome</keyword>
<dbReference type="InterPro" id="IPR036704">
    <property type="entry name" value="RraA/RraA-like_sf"/>
</dbReference>
<evidence type="ECO:0000313" key="3">
    <source>
        <dbReference type="Proteomes" id="UP000474757"/>
    </source>
</evidence>
<dbReference type="PANTHER" id="PTHR33254">
    <property type="entry name" value="4-HYDROXY-4-METHYL-2-OXOGLUTARATE ALDOLASE 3-RELATED"/>
    <property type="match status" value="1"/>
</dbReference>
<reference evidence="2 3" key="1">
    <citation type="submission" date="2020-02" db="EMBL/GenBank/DDBJ databases">
        <title>Pseudoroseicyclus tamarix, sp. nov., isolated from offshore sediment of a Tamarix chinensis forest.</title>
        <authorList>
            <person name="Gai Y."/>
        </authorList>
    </citation>
    <scope>NUCLEOTIDE SEQUENCE [LARGE SCALE GENOMIC DNA]</scope>
    <source>
        <strain evidence="2 3">CLL3-39</strain>
    </source>
</reference>
<dbReference type="AlphaFoldDB" id="A0A6B2JWG7"/>
<dbReference type="SUPFAM" id="SSF89562">
    <property type="entry name" value="RraA-like"/>
    <property type="match status" value="1"/>
</dbReference>
<accession>A0A6B2JWG7</accession>
<name>A0A6B2JWG7_9RHOB</name>
<comment type="cofactor">
    <cofactor evidence="1">
        <name>Mg(2+)</name>
        <dbReference type="ChEBI" id="CHEBI:18420"/>
    </cofactor>
</comment>
<dbReference type="Proteomes" id="UP000474757">
    <property type="component" value="Unassembled WGS sequence"/>
</dbReference>
<dbReference type="PANTHER" id="PTHR33254:SF16">
    <property type="entry name" value="BLR3842 PROTEIN"/>
    <property type="match status" value="1"/>
</dbReference>
<feature type="binding site" evidence="1">
    <location>
        <position position="129"/>
    </location>
    <ligand>
        <name>Mg(2+)</name>
        <dbReference type="ChEBI" id="CHEBI:18420"/>
    </ligand>
</feature>
<dbReference type="Gene3D" id="3.50.30.40">
    <property type="entry name" value="Ribonuclease E inhibitor RraA/RraA-like"/>
    <property type="match status" value="1"/>
</dbReference>
<dbReference type="CDD" id="cd16841">
    <property type="entry name" value="RraA_family"/>
    <property type="match status" value="1"/>
</dbReference>
<dbReference type="Pfam" id="PF03737">
    <property type="entry name" value="RraA-like"/>
    <property type="match status" value="1"/>
</dbReference>
<dbReference type="EMBL" id="JAAGAB010000001">
    <property type="protein sequence ID" value="NDV00554.1"/>
    <property type="molecule type" value="Genomic_DNA"/>
</dbReference>
<dbReference type="GO" id="GO:0046872">
    <property type="term" value="F:metal ion binding"/>
    <property type="evidence" value="ECO:0007669"/>
    <property type="project" value="UniProtKB-KW"/>
</dbReference>
<protein>
    <submittedName>
        <fullName evidence="2">Ribonuclease activity regulator RraA</fullName>
    </submittedName>
</protein>
<evidence type="ECO:0000256" key="1">
    <source>
        <dbReference type="PIRSR" id="PIRSR605493-1"/>
    </source>
</evidence>